<dbReference type="Proteomes" id="UP000001726">
    <property type="component" value="Plasmid pET35"/>
</dbReference>
<keyword evidence="1" id="KW-0812">Transmembrane</keyword>
<evidence type="ECO:0000256" key="1">
    <source>
        <dbReference type="SAM" id="Phobius"/>
    </source>
</evidence>
<reference evidence="2 3" key="1">
    <citation type="journal article" date="2008" name="Environ. Microbiol.">
        <title>The genome of Erwinia tasmaniensis strain Et1/99, a non-pathogenic bacterium in the genus Erwinia.</title>
        <authorList>
            <person name="Kube M."/>
            <person name="Migdoll A.M."/>
            <person name="Mueller I."/>
            <person name="Kuhl H."/>
            <person name="Beck A."/>
            <person name="Reinhardt R."/>
            <person name="Geider K."/>
        </authorList>
    </citation>
    <scope>NUCLEOTIDE SEQUENCE [LARGE SCALE GENOMIC DNA]</scope>
    <source>
        <strain evidence="3">DSM 17950 / CFBP 7177 / CIP 109463 / NCPPB 4357 / Et1/99</strain>
        <plasmid evidence="3">pET35</plasmid>
    </source>
</reference>
<dbReference type="AlphaFoldDB" id="B2VAR4"/>
<dbReference type="EMBL" id="CU468130">
    <property type="protein sequence ID" value="CAO94833.1"/>
    <property type="molecule type" value="Genomic_DNA"/>
</dbReference>
<geneLocation type="plasmid" evidence="2 3">
    <name>pET35</name>
</geneLocation>
<feature type="transmembrane region" description="Helical" evidence="1">
    <location>
        <begin position="158"/>
        <end position="181"/>
    </location>
</feature>
<gene>
    <name evidence="2" type="ordered locus">ETA_pET350330</name>
</gene>
<evidence type="ECO:0000313" key="3">
    <source>
        <dbReference type="Proteomes" id="UP000001726"/>
    </source>
</evidence>
<keyword evidence="2" id="KW-0614">Plasmid</keyword>
<accession>B2VAR4</accession>
<organism evidence="2 3">
    <name type="scientific">Erwinia tasmaniensis (strain DSM 17950 / CFBP 7177 / CIP 109463 / NCPPB 4357 / Et1/99)</name>
    <dbReference type="NCBI Taxonomy" id="465817"/>
    <lineage>
        <taxon>Bacteria</taxon>
        <taxon>Pseudomonadati</taxon>
        <taxon>Pseudomonadota</taxon>
        <taxon>Gammaproteobacteria</taxon>
        <taxon>Enterobacterales</taxon>
        <taxon>Erwiniaceae</taxon>
        <taxon>Erwinia</taxon>
    </lineage>
</organism>
<keyword evidence="3" id="KW-1185">Reference proteome</keyword>
<proteinExistence type="predicted"/>
<dbReference type="HOGENOM" id="CLU_1473062_0_0_6"/>
<evidence type="ECO:0000313" key="2">
    <source>
        <dbReference type="EMBL" id="CAO94833.1"/>
    </source>
</evidence>
<keyword evidence="1" id="KW-1133">Transmembrane helix</keyword>
<name>B2VAR4_ERWT9</name>
<sequence length="183" mass="20422">MSEEENKITSVEIPSGLKPVPNLTGKDRDLIKMLKHRYIEKGIKITDDDPLIAIILGQDILLDIYAATLSEDLNSRLDSIMEGLNTFPVKVSEELTQKADAYLSMIEKIDNKSQEHLSGEFDNFAKRVSKYAKDTETHIRSLKVDERTPEPSLSGIKVFGLCFISSLISVSIALAVGYQLLTH</sequence>
<dbReference type="RefSeq" id="WP_012443190.1">
    <property type="nucleotide sequence ID" value="NC_010696.1"/>
</dbReference>
<protein>
    <submittedName>
        <fullName evidence="2">Uncharacterized protein</fullName>
    </submittedName>
</protein>
<dbReference type="KEGG" id="eta:ETA_pET350330"/>
<keyword evidence="1" id="KW-0472">Membrane</keyword>
<dbReference type="OrthoDB" id="9966581at2"/>